<comment type="catalytic activity">
    <reaction evidence="11">
        <text>beta-nicotinamide D-ribonucleotide + ATP + H(+) = diphosphate + NAD(+)</text>
        <dbReference type="Rhea" id="RHEA:21360"/>
        <dbReference type="ChEBI" id="CHEBI:14649"/>
        <dbReference type="ChEBI" id="CHEBI:15378"/>
        <dbReference type="ChEBI" id="CHEBI:30616"/>
        <dbReference type="ChEBI" id="CHEBI:33019"/>
        <dbReference type="ChEBI" id="CHEBI:57540"/>
        <dbReference type="EC" id="2.7.7.1"/>
    </reaction>
    <physiologicalReaction direction="left-to-right" evidence="11">
        <dbReference type="Rhea" id="RHEA:21361"/>
    </physiologicalReaction>
    <physiologicalReaction direction="right-to-left" evidence="11">
        <dbReference type="Rhea" id="RHEA:21362"/>
    </physiologicalReaction>
</comment>
<evidence type="ECO:0000313" key="16">
    <source>
        <dbReference type="RefSeq" id="XP_033777609.1"/>
    </source>
</evidence>
<dbReference type="AlphaFoldDB" id="A0A6P8P235"/>
<protein>
    <recommendedName>
        <fullName evidence="12">Nicotinamide-nucleotide adenylyltransferase</fullName>
        <ecNumber evidence="12">2.7.7.1</ecNumber>
        <ecNumber evidence="12">2.7.7.18</ecNumber>
    </recommendedName>
</protein>
<proteinExistence type="inferred from homology"/>
<dbReference type="PANTHER" id="PTHR12039">
    <property type="entry name" value="NICOTINAMIDE MONONUCLEOTIDE ADENYLYLTRANSFERASE"/>
    <property type="match status" value="1"/>
</dbReference>
<dbReference type="InterPro" id="IPR051182">
    <property type="entry name" value="Euk_NMN_adenylyltrnsfrase"/>
</dbReference>
<dbReference type="PANTHER" id="PTHR12039:SF21">
    <property type="entry name" value="NICOTINAMIDE_NICOTINIC ACID MONONUCLEOTIDE ADENYLYLTRANSFERASE 1"/>
    <property type="match status" value="1"/>
</dbReference>
<dbReference type="Proteomes" id="UP000515159">
    <property type="component" value="Chromosome 15"/>
</dbReference>
<comment type="similarity">
    <text evidence="3 12">Belongs to the eukaryotic NMN adenylyltransferase family.</text>
</comment>
<dbReference type="EC" id="2.7.7.1" evidence="12"/>
<dbReference type="GO" id="GO:0000309">
    <property type="term" value="F:nicotinamide-nucleotide adenylyltransferase activity"/>
    <property type="evidence" value="ECO:0007669"/>
    <property type="project" value="UniProtKB-EC"/>
</dbReference>
<evidence type="ECO:0000256" key="1">
    <source>
        <dbReference type="ARBA" id="ARBA00004658"/>
    </source>
</evidence>
<gene>
    <name evidence="16" type="primary">LOC117348972</name>
</gene>
<dbReference type="GO" id="GO:0004515">
    <property type="term" value="F:nicotinate-nucleotide adenylyltransferase activity"/>
    <property type="evidence" value="ECO:0007669"/>
    <property type="project" value="UniProtKB-EC"/>
</dbReference>
<evidence type="ECO:0000256" key="2">
    <source>
        <dbReference type="ARBA" id="ARBA00005019"/>
    </source>
</evidence>
<feature type="compositionally biased region" description="Polar residues" evidence="13">
    <location>
        <begin position="137"/>
        <end position="152"/>
    </location>
</feature>
<evidence type="ECO:0000256" key="10">
    <source>
        <dbReference type="ARBA" id="ARBA00048514"/>
    </source>
</evidence>
<dbReference type="InterPro" id="IPR045094">
    <property type="entry name" value="NMNAT_euk"/>
</dbReference>
<evidence type="ECO:0000256" key="13">
    <source>
        <dbReference type="SAM" id="MobiDB-lite"/>
    </source>
</evidence>
<evidence type="ECO:0000313" key="15">
    <source>
        <dbReference type="Proteomes" id="UP000515159"/>
    </source>
</evidence>
<keyword evidence="6 12" id="KW-0548">Nucleotidyltransferase</keyword>
<reference evidence="16" key="1">
    <citation type="submission" date="2025-08" db="UniProtKB">
        <authorList>
            <consortium name="RefSeq"/>
        </authorList>
    </citation>
    <scope>IDENTIFICATION</scope>
</reference>
<dbReference type="GeneID" id="117348972"/>
<evidence type="ECO:0000259" key="14">
    <source>
        <dbReference type="Pfam" id="PF01467"/>
    </source>
</evidence>
<dbReference type="Gene3D" id="3.40.50.620">
    <property type="entry name" value="HUPs"/>
    <property type="match status" value="1"/>
</dbReference>
<comment type="pathway">
    <text evidence="1 12">Cofactor biosynthesis; NAD(+) biosynthesis; NAD(+) from nicotinamide D-ribonucleotide: step 1/1.</text>
</comment>
<name>A0A6P8P235_GEOSA</name>
<dbReference type="SUPFAM" id="SSF52374">
    <property type="entry name" value="Nucleotidylyl transferase"/>
    <property type="match status" value="1"/>
</dbReference>
<evidence type="ECO:0000256" key="7">
    <source>
        <dbReference type="ARBA" id="ARBA00022741"/>
    </source>
</evidence>
<dbReference type="InterPro" id="IPR014729">
    <property type="entry name" value="Rossmann-like_a/b/a_fold"/>
</dbReference>
<dbReference type="Pfam" id="PF01467">
    <property type="entry name" value="CTP_transf_like"/>
    <property type="match status" value="1"/>
</dbReference>
<feature type="domain" description="Cytidyltransferase-like" evidence="14">
    <location>
        <begin position="13"/>
        <end position="247"/>
    </location>
</feature>
<keyword evidence="4 12" id="KW-0662">Pyridine nucleotide biosynthesis</keyword>
<dbReference type="GO" id="GO:0005524">
    <property type="term" value="F:ATP binding"/>
    <property type="evidence" value="ECO:0007669"/>
    <property type="project" value="UniProtKB-KW"/>
</dbReference>
<dbReference type="GO" id="GO:0009435">
    <property type="term" value="P:NAD+ biosynthetic process"/>
    <property type="evidence" value="ECO:0007669"/>
    <property type="project" value="UniProtKB-UniPathway"/>
</dbReference>
<dbReference type="RefSeq" id="XP_033777609.1">
    <property type="nucleotide sequence ID" value="XM_033921718.1"/>
</dbReference>
<keyword evidence="7 12" id="KW-0547">Nucleotide-binding</keyword>
<dbReference type="InterPro" id="IPR004821">
    <property type="entry name" value="Cyt_trans-like"/>
</dbReference>
<evidence type="ECO:0000256" key="9">
    <source>
        <dbReference type="ARBA" id="ARBA00023027"/>
    </source>
</evidence>
<comment type="catalytic activity">
    <reaction evidence="10">
        <text>nicotinate beta-D-ribonucleotide + ATP + H(+) = deamido-NAD(+) + diphosphate</text>
        <dbReference type="Rhea" id="RHEA:22860"/>
        <dbReference type="ChEBI" id="CHEBI:15378"/>
        <dbReference type="ChEBI" id="CHEBI:30616"/>
        <dbReference type="ChEBI" id="CHEBI:33019"/>
        <dbReference type="ChEBI" id="CHEBI:57502"/>
        <dbReference type="ChEBI" id="CHEBI:58437"/>
        <dbReference type="EC" id="2.7.7.18"/>
    </reaction>
    <physiologicalReaction direction="left-to-right" evidence="10">
        <dbReference type="Rhea" id="RHEA:22861"/>
    </physiologicalReaction>
    <physiologicalReaction direction="right-to-left" evidence="10">
        <dbReference type="Rhea" id="RHEA:22862"/>
    </physiologicalReaction>
</comment>
<sequence length="303" mass="34570">MENSEDIKNVVLLACGSFNPITNMHLRLFELARDHLHATGKYSVIKGIISPVGDGYMKKGLIDAHHRVVMAQLATKDSNWLDVDAWECQQKTWMETVRVLRHHRDKIGLNEAFKKDSNFSDTNLQKRKRRRSLRDSVGSSESKTSLDTFNSEQTKRASRKMSDSAGSPELKLLCGADLLESFAVPNLWKEEDIVEILSDYGLVCISRAGSDAQKFIYELDVLWQFRRNIILVTEWIQNDISATKIRRALRRGQSVRYLLPSSVLDYIERHCLYTQASEECNANVILAPLQKVSTFMSFPSISL</sequence>
<keyword evidence="8 12" id="KW-0067">ATP-binding</keyword>
<evidence type="ECO:0000256" key="3">
    <source>
        <dbReference type="ARBA" id="ARBA00007064"/>
    </source>
</evidence>
<evidence type="ECO:0000256" key="11">
    <source>
        <dbReference type="ARBA" id="ARBA00048969"/>
    </source>
</evidence>
<dbReference type="CDD" id="cd09286">
    <property type="entry name" value="NMNAT_Eukarya"/>
    <property type="match status" value="1"/>
</dbReference>
<evidence type="ECO:0000256" key="4">
    <source>
        <dbReference type="ARBA" id="ARBA00022642"/>
    </source>
</evidence>
<dbReference type="GO" id="GO:0005634">
    <property type="term" value="C:nucleus"/>
    <property type="evidence" value="ECO:0007669"/>
    <property type="project" value="TreeGrafter"/>
</dbReference>
<dbReference type="EC" id="2.7.7.18" evidence="12"/>
<evidence type="ECO:0000256" key="5">
    <source>
        <dbReference type="ARBA" id="ARBA00022679"/>
    </source>
</evidence>
<dbReference type="InterPro" id="IPR005248">
    <property type="entry name" value="NadD/NMNAT"/>
</dbReference>
<accession>A0A6P8P235</accession>
<feature type="region of interest" description="Disordered" evidence="13">
    <location>
        <begin position="120"/>
        <end position="166"/>
    </location>
</feature>
<dbReference type="NCBIfam" id="TIGR00482">
    <property type="entry name" value="nicotinate (nicotinamide) nucleotide adenylyltransferase"/>
    <property type="match status" value="1"/>
</dbReference>
<comment type="pathway">
    <text evidence="2">Cofactor biosynthesis; NAD(+) biosynthesis; deamido-NAD(+) from nicotinate D-ribonucleotide: step 1/1.</text>
</comment>
<evidence type="ECO:0000256" key="8">
    <source>
        <dbReference type="ARBA" id="ARBA00022840"/>
    </source>
</evidence>
<keyword evidence="15" id="KW-1185">Reference proteome</keyword>
<evidence type="ECO:0000256" key="6">
    <source>
        <dbReference type="ARBA" id="ARBA00022695"/>
    </source>
</evidence>
<keyword evidence="5 12" id="KW-0808">Transferase</keyword>
<evidence type="ECO:0000256" key="12">
    <source>
        <dbReference type="RuleBase" id="RU362021"/>
    </source>
</evidence>
<organism evidence="15 16">
    <name type="scientific">Geotrypetes seraphini</name>
    <name type="common">Gaboon caecilian</name>
    <name type="synonym">Caecilia seraphini</name>
    <dbReference type="NCBI Taxonomy" id="260995"/>
    <lineage>
        <taxon>Eukaryota</taxon>
        <taxon>Metazoa</taxon>
        <taxon>Chordata</taxon>
        <taxon>Craniata</taxon>
        <taxon>Vertebrata</taxon>
        <taxon>Euteleostomi</taxon>
        <taxon>Amphibia</taxon>
        <taxon>Gymnophiona</taxon>
        <taxon>Geotrypetes</taxon>
    </lineage>
</organism>
<keyword evidence="9 12" id="KW-0520">NAD</keyword>
<dbReference type="UniPathway" id="UPA00253">
    <property type="reaction ID" value="UER00332"/>
</dbReference>